<dbReference type="InterPro" id="IPR000445">
    <property type="entry name" value="HhH_motif"/>
</dbReference>
<dbReference type="GO" id="GO:0051539">
    <property type="term" value="F:4 iron, 4 sulfur cluster binding"/>
    <property type="evidence" value="ECO:0007669"/>
    <property type="project" value="UniProtKB-UniRule"/>
</dbReference>
<dbReference type="SUPFAM" id="SSF55811">
    <property type="entry name" value="Nudix"/>
    <property type="match status" value="1"/>
</dbReference>
<dbReference type="InterPro" id="IPR011257">
    <property type="entry name" value="DNA_glycosylase"/>
</dbReference>
<dbReference type="Gene3D" id="1.10.1670.10">
    <property type="entry name" value="Helix-hairpin-Helix base-excision DNA repair enzymes (C-terminal)"/>
    <property type="match status" value="1"/>
</dbReference>
<dbReference type="GO" id="GO:0000701">
    <property type="term" value="F:purine-specific mismatch base pair DNA N-glycosylase activity"/>
    <property type="evidence" value="ECO:0007669"/>
    <property type="project" value="UniProtKB-EC"/>
</dbReference>
<dbReference type="InterPro" id="IPR003265">
    <property type="entry name" value="HhH-GPD_domain"/>
</dbReference>
<dbReference type="Gene3D" id="1.10.340.30">
    <property type="entry name" value="Hypothetical protein, domain 2"/>
    <property type="match status" value="1"/>
</dbReference>
<evidence type="ECO:0000256" key="11">
    <source>
        <dbReference type="ARBA" id="ARBA00023204"/>
    </source>
</evidence>
<evidence type="ECO:0000313" key="15">
    <source>
        <dbReference type="EMBL" id="KAF6003794.1"/>
    </source>
</evidence>
<protein>
    <recommendedName>
        <fullName evidence="4 13">Adenine DNA glycosylase</fullName>
        <ecNumber evidence="3 13">3.2.2.31</ecNumber>
    </recommendedName>
</protein>
<evidence type="ECO:0000256" key="12">
    <source>
        <dbReference type="ARBA" id="ARBA00023295"/>
    </source>
</evidence>
<comment type="catalytic activity">
    <reaction evidence="1 13">
        <text>Hydrolyzes free adenine bases from 7,8-dihydro-8-oxoguanine:adenine mismatched double-stranded DNA, leaving an apurinic site.</text>
        <dbReference type="EC" id="3.2.2.31"/>
    </reaction>
</comment>
<evidence type="ECO:0000256" key="13">
    <source>
        <dbReference type="RuleBase" id="RU365096"/>
    </source>
</evidence>
<dbReference type="PANTHER" id="PTHR42944">
    <property type="entry name" value="ADENINE DNA GLYCOSYLASE"/>
    <property type="match status" value="1"/>
</dbReference>
<dbReference type="Pfam" id="PF14815">
    <property type="entry name" value="NUDIX_4"/>
    <property type="match status" value="1"/>
</dbReference>
<keyword evidence="9 13" id="KW-0408">Iron</keyword>
<dbReference type="FunFam" id="1.10.340.30:FF:000002">
    <property type="entry name" value="Adenine DNA glycosylase"/>
    <property type="match status" value="1"/>
</dbReference>
<organism evidence="15 16">
    <name type="scientific">Cyanidiococcus yangmingshanensis</name>
    <dbReference type="NCBI Taxonomy" id="2690220"/>
    <lineage>
        <taxon>Eukaryota</taxon>
        <taxon>Rhodophyta</taxon>
        <taxon>Bangiophyceae</taxon>
        <taxon>Cyanidiales</taxon>
        <taxon>Cyanidiaceae</taxon>
        <taxon>Cyanidiococcus</taxon>
    </lineage>
</organism>
<evidence type="ECO:0000256" key="8">
    <source>
        <dbReference type="ARBA" id="ARBA00022801"/>
    </source>
</evidence>
<sequence length="454" mass="50933">MKSDGARGSPVRRDLKCKLKKENETYSTGTIWDLEELGRLRGALLQWYDAEARQLPWRQRNGRPDPYQVYVSEVMLQQTRVSTVMVYFSRWMERFPTLRALAAATEEEVLQQWAGLGYYRRARMLLAGAQWLVAHHGGELPSSMEELKRVPGIGVYTAGAIASIAFGKRVPCPGLDRLNVWKGAGKRYLEMLATELVDPERPGDWNQAVFDLGSSVCTPQLTQGACEACPLREFCKVAHLPIEAIQRVPYSVTEVGEGAPRMQRHMPRARVRRELVHAFVLVANDSNSNEGKQGDPLYFVRRRASDGLLGGLWEVPNIVVNHSIDEERMHAEPLGQVARTPSMHRQYPANGVVTASERLAEALADLVLPPWAIVSITQSPQMVRHLFTHIRQDILVFRVQIAISNVLSDHTGTSRWVSATTLRDVGLSTQMRKVLRAAGVPLSRKRFAGTDPKD</sequence>
<keyword evidence="16" id="KW-1185">Reference proteome</keyword>
<evidence type="ECO:0000313" key="16">
    <source>
        <dbReference type="Proteomes" id="UP000530660"/>
    </source>
</evidence>
<evidence type="ECO:0000256" key="1">
    <source>
        <dbReference type="ARBA" id="ARBA00000843"/>
    </source>
</evidence>
<dbReference type="InterPro" id="IPR029119">
    <property type="entry name" value="MutY_C"/>
</dbReference>
<dbReference type="InterPro" id="IPR044298">
    <property type="entry name" value="MIG/MutY"/>
</dbReference>
<keyword evidence="7 13" id="KW-0227">DNA damage</keyword>
<dbReference type="GO" id="GO:0005634">
    <property type="term" value="C:nucleus"/>
    <property type="evidence" value="ECO:0007669"/>
    <property type="project" value="TreeGrafter"/>
</dbReference>
<dbReference type="GO" id="GO:0006284">
    <property type="term" value="P:base-excision repair"/>
    <property type="evidence" value="ECO:0007669"/>
    <property type="project" value="UniProtKB-UniRule"/>
</dbReference>
<dbReference type="SMART" id="SM00478">
    <property type="entry name" value="ENDO3c"/>
    <property type="match status" value="1"/>
</dbReference>
<name>A0A7J7IMC1_9RHOD</name>
<evidence type="ECO:0000256" key="6">
    <source>
        <dbReference type="ARBA" id="ARBA00022723"/>
    </source>
</evidence>
<dbReference type="GO" id="GO:0034039">
    <property type="term" value="F:8-oxo-7,8-dihydroguanine DNA N-glycosylase activity"/>
    <property type="evidence" value="ECO:0007669"/>
    <property type="project" value="TreeGrafter"/>
</dbReference>
<evidence type="ECO:0000256" key="4">
    <source>
        <dbReference type="ARBA" id="ARBA00022023"/>
    </source>
</evidence>
<dbReference type="Pfam" id="PF00633">
    <property type="entry name" value="HHH"/>
    <property type="match status" value="1"/>
</dbReference>
<comment type="caution">
    <text evidence="15">The sequence shown here is derived from an EMBL/GenBank/DDBJ whole genome shotgun (WGS) entry which is preliminary data.</text>
</comment>
<comment type="cofactor">
    <cofactor evidence="13">
        <name>[4Fe-4S] cluster</name>
        <dbReference type="ChEBI" id="CHEBI:49883"/>
    </cofactor>
    <text evidence="13">Binds 1 [4Fe-4S] cluster.</text>
</comment>
<keyword evidence="12 13" id="KW-0326">Glycosidase</keyword>
<dbReference type="AlphaFoldDB" id="A0A7J7IMC1"/>
<comment type="function">
    <text evidence="13">Adenine glycosylase active on G-A mispairs.</text>
</comment>
<keyword evidence="8" id="KW-0378">Hydrolase</keyword>
<dbReference type="GO" id="GO:0035485">
    <property type="term" value="F:adenine/guanine mispair binding"/>
    <property type="evidence" value="ECO:0007669"/>
    <property type="project" value="TreeGrafter"/>
</dbReference>
<dbReference type="GO" id="GO:0032357">
    <property type="term" value="F:oxidized purine DNA binding"/>
    <property type="evidence" value="ECO:0007669"/>
    <property type="project" value="TreeGrafter"/>
</dbReference>
<dbReference type="GO" id="GO:0006298">
    <property type="term" value="P:mismatch repair"/>
    <property type="evidence" value="ECO:0007669"/>
    <property type="project" value="TreeGrafter"/>
</dbReference>
<keyword evidence="10" id="KW-0411">Iron-sulfur</keyword>
<evidence type="ECO:0000259" key="14">
    <source>
        <dbReference type="SMART" id="SM00478"/>
    </source>
</evidence>
<evidence type="ECO:0000256" key="9">
    <source>
        <dbReference type="ARBA" id="ARBA00023004"/>
    </source>
</evidence>
<dbReference type="SUPFAM" id="SSF48150">
    <property type="entry name" value="DNA-glycosylase"/>
    <property type="match status" value="1"/>
</dbReference>
<keyword evidence="11" id="KW-0234">DNA repair</keyword>
<evidence type="ECO:0000256" key="10">
    <source>
        <dbReference type="ARBA" id="ARBA00023014"/>
    </source>
</evidence>
<dbReference type="GO" id="GO:0046872">
    <property type="term" value="F:metal ion binding"/>
    <property type="evidence" value="ECO:0007669"/>
    <property type="project" value="UniProtKB-UniRule"/>
</dbReference>
<feature type="domain" description="HhH-GPD" evidence="14">
    <location>
        <begin position="75"/>
        <end position="215"/>
    </location>
</feature>
<dbReference type="Gene3D" id="3.90.79.10">
    <property type="entry name" value="Nucleoside Triphosphate Pyrophosphohydrolase"/>
    <property type="match status" value="1"/>
</dbReference>
<comment type="similarity">
    <text evidence="2 13">Belongs to the Nth/MutY family.</text>
</comment>
<accession>A0A7J7IMC1</accession>
<evidence type="ECO:0000256" key="2">
    <source>
        <dbReference type="ARBA" id="ARBA00008343"/>
    </source>
</evidence>
<dbReference type="PANTHER" id="PTHR42944:SF1">
    <property type="entry name" value="ADENINE DNA GLYCOSYLASE"/>
    <property type="match status" value="1"/>
</dbReference>
<proteinExistence type="inferred from homology"/>
<evidence type="ECO:0000256" key="7">
    <source>
        <dbReference type="ARBA" id="ARBA00022763"/>
    </source>
</evidence>
<reference evidence="15 16" key="1">
    <citation type="journal article" date="2020" name="J. Phycol.">
        <title>Comparative genome analysis reveals Cyanidiococcus gen. nov., a new extremophilic red algal genus sister to Cyanidioschyzon (Cyanidioschyzonaceae, Rhodophyta).</title>
        <authorList>
            <person name="Liu S.-L."/>
            <person name="Chiang Y.-R."/>
            <person name="Yoon H.S."/>
            <person name="Fu H.-Y."/>
        </authorList>
    </citation>
    <scope>NUCLEOTIDE SEQUENCE [LARGE SCALE GENOMIC DNA]</scope>
    <source>
        <strain evidence="15 16">THAL066</strain>
    </source>
</reference>
<dbReference type="EC" id="3.2.2.31" evidence="3 13"/>
<evidence type="ECO:0000256" key="5">
    <source>
        <dbReference type="ARBA" id="ARBA00022485"/>
    </source>
</evidence>
<gene>
    <name evidence="15" type="ORF">F1559_001552</name>
</gene>
<dbReference type="CDD" id="cd00056">
    <property type="entry name" value="ENDO3c"/>
    <property type="match status" value="1"/>
</dbReference>
<dbReference type="Proteomes" id="UP000530660">
    <property type="component" value="Unassembled WGS sequence"/>
</dbReference>
<keyword evidence="5" id="KW-0004">4Fe-4S</keyword>
<dbReference type="OrthoDB" id="10248838at2759"/>
<evidence type="ECO:0000256" key="3">
    <source>
        <dbReference type="ARBA" id="ARBA00012045"/>
    </source>
</evidence>
<dbReference type="InterPro" id="IPR023170">
    <property type="entry name" value="HhH_base_excis_C"/>
</dbReference>
<dbReference type="CDD" id="cd03431">
    <property type="entry name" value="NUDIX_DNA_Glycosylase_C-MutY"/>
    <property type="match status" value="1"/>
</dbReference>
<keyword evidence="6" id="KW-0479">Metal-binding</keyword>
<dbReference type="EMBL" id="VWRR01000005">
    <property type="protein sequence ID" value="KAF6003794.1"/>
    <property type="molecule type" value="Genomic_DNA"/>
</dbReference>
<dbReference type="InterPro" id="IPR015797">
    <property type="entry name" value="NUDIX_hydrolase-like_dom_sf"/>
</dbReference>
<dbReference type="Pfam" id="PF00730">
    <property type="entry name" value="HhH-GPD"/>
    <property type="match status" value="1"/>
</dbReference>